<accession>A0A8D8P7K5</accession>
<keyword evidence="2" id="KW-0716">Sensory transduction</keyword>
<dbReference type="InterPro" id="IPR011022">
    <property type="entry name" value="Arrestin_C-like"/>
</dbReference>
<dbReference type="GO" id="GO:0015031">
    <property type="term" value="P:protein transport"/>
    <property type="evidence" value="ECO:0007669"/>
    <property type="project" value="TreeGrafter"/>
</dbReference>
<evidence type="ECO:0000256" key="2">
    <source>
        <dbReference type="ARBA" id="ARBA00022606"/>
    </source>
</evidence>
<dbReference type="InterPro" id="IPR011021">
    <property type="entry name" value="Arrestin-like_N"/>
</dbReference>
<evidence type="ECO:0000313" key="4">
    <source>
        <dbReference type="EMBL" id="CAG6591385.1"/>
    </source>
</evidence>
<dbReference type="EMBL" id="HBUE01327048">
    <property type="protein sequence ID" value="CAG6591385.1"/>
    <property type="molecule type" value="Transcribed_RNA"/>
</dbReference>
<reference evidence="4" key="1">
    <citation type="submission" date="2021-05" db="EMBL/GenBank/DDBJ databases">
        <authorList>
            <person name="Alioto T."/>
            <person name="Alioto T."/>
            <person name="Gomez Garrido J."/>
        </authorList>
    </citation>
    <scope>NUCLEOTIDE SEQUENCE</scope>
</reference>
<dbReference type="InterPro" id="IPR014756">
    <property type="entry name" value="Ig_E-set"/>
</dbReference>
<evidence type="ECO:0000259" key="3">
    <source>
        <dbReference type="SMART" id="SM01017"/>
    </source>
</evidence>
<sequence>MPTTCKFRLRNDTNKLYYCGEKLEGSVDLTFSDAKKVNGIKLIIAGVVHVKWLQYRGPNRYSTTFKGSEACLHSEIDLLRAVGDSTADVPAGKHTYSFDCFLPESLPATFEGKHGRIQYIITVILQRSWKADKIFTIEFIVLRNVDLNTQPPSIRGPARTEITRSFRCWPCRTGPLVVALQTSATGYVPGQRIPVLLEINNGSSSKIQVIHLKLVMVVSYSSDTPRAKVKIDREDVVRAELDQIDDPDEVKYEESLLIPHLPATSCSDCCSKKIRIEYELEAELEVGAVHQIMKLTIPVLIGTVPLNCDRRESTIMELET</sequence>
<proteinExistence type="inferred from homology"/>
<protein>
    <submittedName>
        <fullName evidence="4">Arrestin domain-containing protein 2</fullName>
    </submittedName>
</protein>
<dbReference type="EMBL" id="HBUE01220436">
    <property type="protein sequence ID" value="CAG6539356.1"/>
    <property type="molecule type" value="Transcribed_RNA"/>
</dbReference>
<dbReference type="SMART" id="SM01017">
    <property type="entry name" value="Arrestin_C"/>
    <property type="match status" value="1"/>
</dbReference>
<name>A0A8D8P7K5_CULPI</name>
<dbReference type="PANTHER" id="PTHR11188">
    <property type="entry name" value="ARRESTIN DOMAIN CONTAINING PROTEIN"/>
    <property type="match status" value="1"/>
</dbReference>
<dbReference type="GO" id="GO:0005737">
    <property type="term" value="C:cytoplasm"/>
    <property type="evidence" value="ECO:0007669"/>
    <property type="project" value="TreeGrafter"/>
</dbReference>
<evidence type="ECO:0000256" key="1">
    <source>
        <dbReference type="ARBA" id="ARBA00005298"/>
    </source>
</evidence>
<dbReference type="SUPFAM" id="SSF81296">
    <property type="entry name" value="E set domains"/>
    <property type="match status" value="2"/>
</dbReference>
<dbReference type="Pfam" id="PF02752">
    <property type="entry name" value="Arrestin_C"/>
    <property type="match status" value="1"/>
</dbReference>
<dbReference type="PANTHER" id="PTHR11188:SF176">
    <property type="entry name" value="ARRESTIN DOMAIN-CONTAINING PROTEIN 1"/>
    <property type="match status" value="1"/>
</dbReference>
<feature type="domain" description="Arrestin C-terminal-like" evidence="3">
    <location>
        <begin position="172"/>
        <end position="306"/>
    </location>
</feature>
<dbReference type="EMBL" id="HBUE01064634">
    <property type="protein sequence ID" value="CAG6470155.1"/>
    <property type="molecule type" value="Transcribed_RNA"/>
</dbReference>
<dbReference type="Gene3D" id="2.60.40.640">
    <property type="match status" value="2"/>
</dbReference>
<comment type="similarity">
    <text evidence="1">Belongs to the arrestin family.</text>
</comment>
<dbReference type="InterPro" id="IPR050357">
    <property type="entry name" value="Arrestin_domain-protein"/>
</dbReference>
<dbReference type="Pfam" id="PF00339">
    <property type="entry name" value="Arrestin_N"/>
    <property type="match status" value="1"/>
</dbReference>
<organism evidence="4">
    <name type="scientific">Culex pipiens</name>
    <name type="common">House mosquito</name>
    <dbReference type="NCBI Taxonomy" id="7175"/>
    <lineage>
        <taxon>Eukaryota</taxon>
        <taxon>Metazoa</taxon>
        <taxon>Ecdysozoa</taxon>
        <taxon>Arthropoda</taxon>
        <taxon>Hexapoda</taxon>
        <taxon>Insecta</taxon>
        <taxon>Pterygota</taxon>
        <taxon>Neoptera</taxon>
        <taxon>Endopterygota</taxon>
        <taxon>Diptera</taxon>
        <taxon>Nematocera</taxon>
        <taxon>Culicoidea</taxon>
        <taxon>Culicidae</taxon>
        <taxon>Culicinae</taxon>
        <taxon>Culicini</taxon>
        <taxon>Culex</taxon>
        <taxon>Culex</taxon>
    </lineage>
</organism>
<dbReference type="AlphaFoldDB" id="A0A8D8P7K5"/>
<dbReference type="InterPro" id="IPR014752">
    <property type="entry name" value="Arrestin-like_C"/>
</dbReference>